<sequence>MTPTSVGGAPGCPRLQRGTDPISGRGIVLSPARGQRTVAAADVIVIGAGLAGLAAARHLADGGLSVTVLEAADRVGGRMATDTVDGFRLDRGPQLLNTSYPELHSSPALRGLPMAPVAPGAVLRGAGRGYRVGDPRGVRVAFSSARAPIGSALDKARLGATLNRLAGTPATRLGARPETTAAQALGARGFAPRTVEGFLRPLLAALLCDPELGTSSRVADLVLRAFARGRTCLPTGGAASVPARLADALPPGTVRLGTRATRVAANAVTTEDGTELPCRGVVVATDARSACALLPGLRMPAFHQVTVVHHAAPAAPVREPVLVLDADRLGPVSHTLPASAVDPTRAPSGRALVSSVVLGPPPDGEDDKAIRAHLAELYDTSTDRWELLALRTDPDAVPAMPPPHDLRRPVRLLSGLYVCGDHRDTSSVQGALLSGRRAALAALRDLAGRPAAGRSEPAAPAEAAA</sequence>
<dbReference type="Proteomes" id="UP000778578">
    <property type="component" value="Unassembled WGS sequence"/>
</dbReference>
<organism evidence="3 4">
    <name type="scientific">Actinacidiphila acidipaludis</name>
    <dbReference type="NCBI Taxonomy" id="2873382"/>
    <lineage>
        <taxon>Bacteria</taxon>
        <taxon>Bacillati</taxon>
        <taxon>Actinomycetota</taxon>
        <taxon>Actinomycetes</taxon>
        <taxon>Kitasatosporales</taxon>
        <taxon>Streptomycetaceae</taxon>
        <taxon>Actinacidiphila</taxon>
    </lineage>
</organism>
<gene>
    <name evidence="3" type="ORF">K7862_02360</name>
</gene>
<evidence type="ECO:0000313" key="4">
    <source>
        <dbReference type="Proteomes" id="UP000778578"/>
    </source>
</evidence>
<comment type="caution">
    <text evidence="3">The sequence shown here is derived from an EMBL/GenBank/DDBJ whole genome shotgun (WGS) entry which is preliminary data.</text>
</comment>
<name>A0ABS7Q0G7_9ACTN</name>
<protein>
    <submittedName>
        <fullName evidence="3">FAD-dependent oxidoreductase</fullName>
    </submittedName>
</protein>
<proteinExistence type="predicted"/>
<accession>A0ABS7Q0G7</accession>
<evidence type="ECO:0000313" key="3">
    <source>
        <dbReference type="EMBL" id="MBY8876483.1"/>
    </source>
</evidence>
<feature type="region of interest" description="Disordered" evidence="1">
    <location>
        <begin position="1"/>
        <end position="23"/>
    </location>
</feature>
<evidence type="ECO:0000259" key="2">
    <source>
        <dbReference type="Pfam" id="PF01593"/>
    </source>
</evidence>
<evidence type="ECO:0000256" key="1">
    <source>
        <dbReference type="SAM" id="MobiDB-lite"/>
    </source>
</evidence>
<dbReference type="PANTHER" id="PTHR42841">
    <property type="entry name" value="AMINE OXIDASE"/>
    <property type="match status" value="1"/>
</dbReference>
<dbReference type="InterPro" id="IPR036188">
    <property type="entry name" value="FAD/NAD-bd_sf"/>
</dbReference>
<dbReference type="Gene3D" id="3.50.50.60">
    <property type="entry name" value="FAD/NAD(P)-binding domain"/>
    <property type="match status" value="1"/>
</dbReference>
<dbReference type="EMBL" id="JAINZZ010000002">
    <property type="protein sequence ID" value="MBY8876483.1"/>
    <property type="molecule type" value="Genomic_DNA"/>
</dbReference>
<dbReference type="InterPro" id="IPR002937">
    <property type="entry name" value="Amino_oxidase"/>
</dbReference>
<reference evidence="3 4" key="1">
    <citation type="submission" date="2021-08" db="EMBL/GenBank/DDBJ databases">
        <title>WGS of actinomycetes from Thailand.</title>
        <authorList>
            <person name="Thawai C."/>
        </authorList>
    </citation>
    <scope>NUCLEOTIDE SEQUENCE [LARGE SCALE GENOMIC DNA]</scope>
    <source>
        <strain evidence="3 4">PLK6-54</strain>
    </source>
</reference>
<dbReference type="SUPFAM" id="SSF51905">
    <property type="entry name" value="FAD/NAD(P)-binding domain"/>
    <property type="match status" value="1"/>
</dbReference>
<dbReference type="Pfam" id="PF01593">
    <property type="entry name" value="Amino_oxidase"/>
    <property type="match status" value="1"/>
</dbReference>
<feature type="domain" description="Amine oxidase" evidence="2">
    <location>
        <begin position="50"/>
        <end position="440"/>
    </location>
</feature>
<keyword evidence="4" id="KW-1185">Reference proteome</keyword>